<feature type="domain" description="GGDEF" evidence="3">
    <location>
        <begin position="197"/>
        <end position="326"/>
    </location>
</feature>
<dbReference type="Gene3D" id="3.30.70.270">
    <property type="match status" value="1"/>
</dbReference>
<dbReference type="RefSeq" id="WP_281173014.1">
    <property type="nucleotide sequence ID" value="NZ_JAUESS010000004.1"/>
</dbReference>
<keyword evidence="2" id="KW-0472">Membrane</keyword>
<protein>
    <recommendedName>
        <fullName evidence="1">diguanylate cyclase</fullName>
        <ecNumber evidence="1">2.7.7.65</ecNumber>
    </recommendedName>
</protein>
<reference evidence="4 5" key="1">
    <citation type="submission" date="2024-09" db="EMBL/GenBank/DDBJ databases">
        <authorList>
            <person name="Sun Q."/>
            <person name="Mori K."/>
        </authorList>
    </citation>
    <scope>NUCLEOTIDE SEQUENCE [LARGE SCALE GENOMIC DNA]</scope>
    <source>
        <strain evidence="4 5">ATCC 51285</strain>
    </source>
</reference>
<dbReference type="Pfam" id="PF05230">
    <property type="entry name" value="MASE2"/>
    <property type="match status" value="1"/>
</dbReference>
<dbReference type="InterPro" id="IPR050469">
    <property type="entry name" value="Diguanylate_Cyclase"/>
</dbReference>
<dbReference type="NCBIfam" id="TIGR00254">
    <property type="entry name" value="GGDEF"/>
    <property type="match status" value="1"/>
</dbReference>
<sequence>MYLLRLLACSMQSIACSALLWEQQSPWWMWWGILGTGVVWPHLARRRTLRHSKPYLAERQHVLIDNLIGAVVVALLGFSLVPSVILFTILMMESGSVGGQRFMLKSLGSWLLGLPLGALISGGLWLPQSSLLVSLAALPMLLTCSLASAIITYAQARHLNEQKNQFRELSRRDGLTGLFNRLYWEEMVAMHFLQCGGKGVLAMLDIDHFKKINDQHGHRQGDEALRLLAEVLQQQVKAGICGRYGGEEFGILWREISREEAIKQMQRVRREYQQRMAAQGLESTLSVGMVAAEVGWRRYDDWIEAADQMLYRAKDDGRDRLACWEEAA</sequence>
<dbReference type="InterPro" id="IPR043128">
    <property type="entry name" value="Rev_trsase/Diguanyl_cyclase"/>
</dbReference>
<dbReference type="InterPro" id="IPR000160">
    <property type="entry name" value="GGDEF_dom"/>
</dbReference>
<evidence type="ECO:0000256" key="1">
    <source>
        <dbReference type="ARBA" id="ARBA00012528"/>
    </source>
</evidence>
<feature type="transmembrane region" description="Helical" evidence="2">
    <location>
        <begin position="133"/>
        <end position="154"/>
    </location>
</feature>
<dbReference type="SUPFAM" id="SSF55073">
    <property type="entry name" value="Nucleotide cyclase"/>
    <property type="match status" value="1"/>
</dbReference>
<dbReference type="InterPro" id="IPR007894">
    <property type="entry name" value="MASE2"/>
</dbReference>
<name>A0ABV5ZD25_9GAMM</name>
<keyword evidence="4" id="KW-0808">Transferase</keyword>
<dbReference type="Pfam" id="PF00990">
    <property type="entry name" value="GGDEF"/>
    <property type="match status" value="1"/>
</dbReference>
<gene>
    <name evidence="4" type="ORF">ACFFLH_12250</name>
</gene>
<evidence type="ECO:0000259" key="3">
    <source>
        <dbReference type="PROSITE" id="PS50887"/>
    </source>
</evidence>
<keyword evidence="2" id="KW-1133">Transmembrane helix</keyword>
<feature type="transmembrane region" description="Helical" evidence="2">
    <location>
        <begin position="27"/>
        <end position="43"/>
    </location>
</feature>
<keyword evidence="5" id="KW-1185">Reference proteome</keyword>
<evidence type="ECO:0000313" key="4">
    <source>
        <dbReference type="EMBL" id="MFB9887182.1"/>
    </source>
</evidence>
<keyword evidence="2" id="KW-0812">Transmembrane</keyword>
<comment type="caution">
    <text evidence="4">The sequence shown here is derived from an EMBL/GenBank/DDBJ whole genome shotgun (WGS) entry which is preliminary data.</text>
</comment>
<proteinExistence type="predicted"/>
<accession>A0ABV5ZD25</accession>
<feature type="transmembrane region" description="Helical" evidence="2">
    <location>
        <begin position="107"/>
        <end position="126"/>
    </location>
</feature>
<dbReference type="SMART" id="SM00267">
    <property type="entry name" value="GGDEF"/>
    <property type="match status" value="1"/>
</dbReference>
<dbReference type="EMBL" id="JBHLZN010000004">
    <property type="protein sequence ID" value="MFB9887182.1"/>
    <property type="molecule type" value="Genomic_DNA"/>
</dbReference>
<organism evidence="4 5">
    <name type="scientific">Balneatrix alpica</name>
    <dbReference type="NCBI Taxonomy" id="75684"/>
    <lineage>
        <taxon>Bacteria</taxon>
        <taxon>Pseudomonadati</taxon>
        <taxon>Pseudomonadota</taxon>
        <taxon>Gammaproteobacteria</taxon>
        <taxon>Oceanospirillales</taxon>
        <taxon>Balneatrichaceae</taxon>
        <taxon>Balneatrix</taxon>
    </lineage>
</organism>
<dbReference type="EC" id="2.7.7.65" evidence="1"/>
<dbReference type="GO" id="GO:0052621">
    <property type="term" value="F:diguanylate cyclase activity"/>
    <property type="evidence" value="ECO:0007669"/>
    <property type="project" value="UniProtKB-EC"/>
</dbReference>
<dbReference type="Proteomes" id="UP001589628">
    <property type="component" value="Unassembled WGS sequence"/>
</dbReference>
<dbReference type="PANTHER" id="PTHR45138">
    <property type="entry name" value="REGULATORY COMPONENTS OF SENSORY TRANSDUCTION SYSTEM"/>
    <property type="match status" value="1"/>
</dbReference>
<evidence type="ECO:0000256" key="2">
    <source>
        <dbReference type="SAM" id="Phobius"/>
    </source>
</evidence>
<dbReference type="PROSITE" id="PS50887">
    <property type="entry name" value="GGDEF"/>
    <property type="match status" value="1"/>
</dbReference>
<keyword evidence="4" id="KW-0548">Nucleotidyltransferase</keyword>
<feature type="transmembrane region" description="Helical" evidence="2">
    <location>
        <begin position="63"/>
        <end position="87"/>
    </location>
</feature>
<dbReference type="InterPro" id="IPR029787">
    <property type="entry name" value="Nucleotide_cyclase"/>
</dbReference>
<dbReference type="CDD" id="cd01949">
    <property type="entry name" value="GGDEF"/>
    <property type="match status" value="1"/>
</dbReference>
<dbReference type="PANTHER" id="PTHR45138:SF24">
    <property type="entry name" value="DIGUANYLATE CYCLASE DGCC-RELATED"/>
    <property type="match status" value="1"/>
</dbReference>
<evidence type="ECO:0000313" key="5">
    <source>
        <dbReference type="Proteomes" id="UP001589628"/>
    </source>
</evidence>